<protein>
    <submittedName>
        <fullName evidence="1">Uncharacterized protein</fullName>
    </submittedName>
</protein>
<dbReference type="Proteomes" id="UP000499080">
    <property type="component" value="Unassembled WGS sequence"/>
</dbReference>
<name>A0A4Y2FC10_ARAVE</name>
<evidence type="ECO:0000313" key="1">
    <source>
        <dbReference type="EMBL" id="GBM38862.1"/>
    </source>
</evidence>
<dbReference type="EMBL" id="BGPR01000880">
    <property type="protein sequence ID" value="GBM38862.1"/>
    <property type="molecule type" value="Genomic_DNA"/>
</dbReference>
<gene>
    <name evidence="1" type="ORF">AVEN_49729_1</name>
</gene>
<sequence>MITHQIKRRVSPEVEDNFLDEWGKIDDPSELEGKFDEYESVRSARNQHFPKLLERKPNEKIKPVSTKRELKGNLLGNSGPPLLEKFYTKGKLAKRKF</sequence>
<organism evidence="1 2">
    <name type="scientific">Araneus ventricosus</name>
    <name type="common">Orbweaver spider</name>
    <name type="synonym">Epeira ventricosa</name>
    <dbReference type="NCBI Taxonomy" id="182803"/>
    <lineage>
        <taxon>Eukaryota</taxon>
        <taxon>Metazoa</taxon>
        <taxon>Ecdysozoa</taxon>
        <taxon>Arthropoda</taxon>
        <taxon>Chelicerata</taxon>
        <taxon>Arachnida</taxon>
        <taxon>Araneae</taxon>
        <taxon>Araneomorphae</taxon>
        <taxon>Entelegynae</taxon>
        <taxon>Araneoidea</taxon>
        <taxon>Araneidae</taxon>
        <taxon>Araneus</taxon>
    </lineage>
</organism>
<keyword evidence="2" id="KW-1185">Reference proteome</keyword>
<comment type="caution">
    <text evidence="1">The sequence shown here is derived from an EMBL/GenBank/DDBJ whole genome shotgun (WGS) entry which is preliminary data.</text>
</comment>
<evidence type="ECO:0000313" key="2">
    <source>
        <dbReference type="Proteomes" id="UP000499080"/>
    </source>
</evidence>
<dbReference type="AlphaFoldDB" id="A0A4Y2FC10"/>
<proteinExistence type="predicted"/>
<accession>A0A4Y2FC10</accession>
<reference evidence="1 2" key="1">
    <citation type="journal article" date="2019" name="Sci. Rep.">
        <title>Orb-weaving spider Araneus ventricosus genome elucidates the spidroin gene catalogue.</title>
        <authorList>
            <person name="Kono N."/>
            <person name="Nakamura H."/>
            <person name="Ohtoshi R."/>
            <person name="Moran D.A.P."/>
            <person name="Shinohara A."/>
            <person name="Yoshida Y."/>
            <person name="Fujiwara M."/>
            <person name="Mori M."/>
            <person name="Tomita M."/>
            <person name="Arakawa K."/>
        </authorList>
    </citation>
    <scope>NUCLEOTIDE SEQUENCE [LARGE SCALE GENOMIC DNA]</scope>
</reference>